<keyword evidence="1" id="KW-0732">Signal</keyword>
<reference evidence="6" key="1">
    <citation type="journal article" date="2019" name="Int. J. Syst. Evol. Microbiol.">
        <title>The Global Catalogue of Microorganisms (GCM) 10K type strain sequencing project: providing services to taxonomists for standard genome sequencing and annotation.</title>
        <authorList>
            <consortium name="The Broad Institute Genomics Platform"/>
            <consortium name="The Broad Institute Genome Sequencing Center for Infectious Disease"/>
            <person name="Wu L."/>
            <person name="Ma J."/>
        </authorList>
    </citation>
    <scope>NUCLEOTIDE SEQUENCE [LARGE SCALE GENOMIC DNA]</scope>
    <source>
        <strain evidence="6">JCM 3115</strain>
    </source>
</reference>
<dbReference type="Gene3D" id="2.60.120.200">
    <property type="match status" value="3"/>
</dbReference>
<comment type="caution">
    <text evidence="5">The sequence shown here is derived from an EMBL/GenBank/DDBJ whole genome shotgun (WGS) entry which is preliminary data.</text>
</comment>
<dbReference type="SMART" id="SM00560">
    <property type="entry name" value="LamGL"/>
    <property type="match status" value="3"/>
</dbReference>
<feature type="domain" description="LamG-like jellyroll fold" evidence="4">
    <location>
        <begin position="786"/>
        <end position="926"/>
    </location>
</feature>
<evidence type="ECO:0000256" key="2">
    <source>
        <dbReference type="ARBA" id="ARBA00023157"/>
    </source>
</evidence>
<dbReference type="Pfam" id="PF13385">
    <property type="entry name" value="Laminin_G_3"/>
    <property type="match status" value="3"/>
</dbReference>
<accession>A0ABQ2REK5</accession>
<dbReference type="PANTHER" id="PTHR46943:SF1">
    <property type="entry name" value="PENTRAXIN-RELATED PROTEIN PTX3"/>
    <property type="match status" value="1"/>
</dbReference>
<gene>
    <name evidence="5" type="ORF">GCM10010140_61820</name>
</gene>
<evidence type="ECO:0000313" key="6">
    <source>
        <dbReference type="Proteomes" id="UP000611554"/>
    </source>
</evidence>
<evidence type="ECO:0000313" key="5">
    <source>
        <dbReference type="EMBL" id="GGQ23043.1"/>
    </source>
</evidence>
<dbReference type="EMBL" id="BMQJ01000018">
    <property type="protein sequence ID" value="GGQ23043.1"/>
    <property type="molecule type" value="Genomic_DNA"/>
</dbReference>
<protein>
    <recommendedName>
        <fullName evidence="4">LamG-like jellyroll fold domain-containing protein</fullName>
    </recommendedName>
</protein>
<proteinExistence type="predicted"/>
<name>A0ABQ2REK5_9ACTN</name>
<dbReference type="PANTHER" id="PTHR46943">
    <property type="entry name" value="PENTRAXIN-RELATED PROTEIN PTX3"/>
    <property type="match status" value="1"/>
</dbReference>
<sequence>MLVVFGGRSRGRLRRAFAPCVALTAVLTCLVAGSLETAAASVTEPPAGLAVSPPADAAASEGDAAALARSSRRPVEVLSQRGEHRTVRVLPNGRFEVTEHLRPVRTRRDGQWADIDTTLRRDGSGVVPVATAVGLRLSGGGQEPLVRMSRAGRELSLSWPEALPEPVLEGDSAVYRDILGGGVDLRVRALADGFSHTLVIKTPAAARNPRLARLAFTLNTTRLSVAQDSAGVLQATDSGTGEALFEAPSPIMWDSSLPADGTGPHTAAAREPDLSKGPGEGSRTAKVPVGLGARQLALTPDQQLLTSPDTIFPVYIDPVWQTSAAYYWGMVSSGYPDENYPKFNGNATEGMGRCEVAKDGRCVKNQTKRLFYRMKLPSIKGKYIESAEFVAYETAAYDCDNGTSVQLWRASALTSAATWNNTKDAWLEHLTSRDVAYCSRAPVEFGGAKLRSHVQSAVDKGYSTITFGLKAYSESSMAWWKRFADDAYLRIQYNRPPYQPNTGSMFASPGTKCVPGNEAQWVNDLSTLYAYLGDPDTEDAKKVQGQFTLHWANKADGSDWGAKWTSALTPALTSGSRHQIKLPSTIPQKKIIGWGVRAWDGAQWGPWSYDGAQTGCYFYYDPSVPAAPVVSSSEYPGDQSWHGGVGDEGTFTVSDPAKAAARYELKLNGAALTTVATTGGAARQIALAPSRSGPNLLTVQAFTQADQNSAPTTYEFWARAGADATARFTLDESSGATTVTAQTPGMAAYVRGGAALGEPGQAGTALTLDGTSGYAQTNLPVLRTRESFTVSAWVKPKALGTFNALAQDGAHQSGFQLGINPSGQPEFKMPSTDTAGDGGGVWRSARGSSPLPLGAWTHLTGVYDQPTGQLRLYVGGQLAGTVSGVSAWQASGALQIGRSKYNDAQVNRWPGGIDEVRLHQRALSDQEVPQLTSGGNPSGLVAYWPMDEEAGLGRIYSIPAAAVQAALKGGAALGQDGQDGTALRLDGATGYAATAGPVVDTAKSFAVSAWVRLETSQLDKHYSVVSQDGSRKSGFYLKYEGGIKKWVFAKSKTDTDESGWYQAVSKATPSAGSWTHLVGVYDAVTRKLRIYVNGEQGTDSGPLDAVWHAGGGLQIGRSKWLGAYVDQWPGLIDDVRIYDRSVGAVEAEELVTQHPVVKGRWKLNTDGRGEPAGSQSLTLKGGALIDPAAGFRYVSSAGLLLNGTTAYAETAAPPVQADDSFTVAGWVRNMGRPQTARTVFAQAGVNANAFALRYVPDPADPDTGGWQLQMRNADTTLAGDLRQTGHSAFTEWDWDHVAIVYDALRDRMSLYVNGQLEETSLGVSQEDQVFGFNAANGGLQVGRSRFGGEFWPDAIDDVWAYQGALTQEQVQMLAIGGELDTAAGP</sequence>
<feature type="domain" description="LamG-like jellyroll fold" evidence="4">
    <location>
        <begin position="1219"/>
        <end position="1368"/>
    </location>
</feature>
<dbReference type="InterPro" id="IPR042837">
    <property type="entry name" value="PTX3"/>
</dbReference>
<dbReference type="InterPro" id="IPR013320">
    <property type="entry name" value="ConA-like_dom_sf"/>
</dbReference>
<dbReference type="Proteomes" id="UP000611554">
    <property type="component" value="Unassembled WGS sequence"/>
</dbReference>
<organism evidence="5 6">
    <name type="scientific">Streptosporangium pseudovulgare</name>
    <dbReference type="NCBI Taxonomy" id="35765"/>
    <lineage>
        <taxon>Bacteria</taxon>
        <taxon>Bacillati</taxon>
        <taxon>Actinomycetota</taxon>
        <taxon>Actinomycetes</taxon>
        <taxon>Streptosporangiales</taxon>
        <taxon>Streptosporangiaceae</taxon>
        <taxon>Streptosporangium</taxon>
    </lineage>
</organism>
<keyword evidence="6" id="KW-1185">Reference proteome</keyword>
<evidence type="ECO:0000259" key="4">
    <source>
        <dbReference type="SMART" id="SM00560"/>
    </source>
</evidence>
<feature type="region of interest" description="Disordered" evidence="3">
    <location>
        <begin position="257"/>
        <end position="286"/>
    </location>
</feature>
<dbReference type="InterPro" id="IPR006558">
    <property type="entry name" value="LamG-like"/>
</dbReference>
<evidence type="ECO:0000256" key="1">
    <source>
        <dbReference type="ARBA" id="ARBA00022729"/>
    </source>
</evidence>
<keyword evidence="2" id="KW-1015">Disulfide bond</keyword>
<evidence type="ECO:0000256" key="3">
    <source>
        <dbReference type="SAM" id="MobiDB-lite"/>
    </source>
</evidence>
<dbReference type="SUPFAM" id="SSF49899">
    <property type="entry name" value="Concanavalin A-like lectins/glucanases"/>
    <property type="match status" value="3"/>
</dbReference>
<feature type="domain" description="LamG-like jellyroll fold" evidence="4">
    <location>
        <begin position="1003"/>
        <end position="1145"/>
    </location>
</feature>